<dbReference type="Proteomes" id="UP000807469">
    <property type="component" value="Unassembled WGS sequence"/>
</dbReference>
<organism evidence="1 2">
    <name type="scientific">Pholiota conissans</name>
    <dbReference type="NCBI Taxonomy" id="109636"/>
    <lineage>
        <taxon>Eukaryota</taxon>
        <taxon>Fungi</taxon>
        <taxon>Dikarya</taxon>
        <taxon>Basidiomycota</taxon>
        <taxon>Agaricomycotina</taxon>
        <taxon>Agaricomycetes</taxon>
        <taxon>Agaricomycetidae</taxon>
        <taxon>Agaricales</taxon>
        <taxon>Agaricineae</taxon>
        <taxon>Strophariaceae</taxon>
        <taxon>Pholiota</taxon>
    </lineage>
</organism>
<reference evidence="1" key="1">
    <citation type="submission" date="2020-11" db="EMBL/GenBank/DDBJ databases">
        <authorList>
            <consortium name="DOE Joint Genome Institute"/>
            <person name="Ahrendt S."/>
            <person name="Riley R."/>
            <person name="Andreopoulos W."/>
            <person name="Labutti K."/>
            <person name="Pangilinan J."/>
            <person name="Ruiz-Duenas F.J."/>
            <person name="Barrasa J.M."/>
            <person name="Sanchez-Garcia M."/>
            <person name="Camarero S."/>
            <person name="Miyauchi S."/>
            <person name="Serrano A."/>
            <person name="Linde D."/>
            <person name="Babiker R."/>
            <person name="Drula E."/>
            <person name="Ayuso-Fernandez I."/>
            <person name="Pacheco R."/>
            <person name="Padilla G."/>
            <person name="Ferreira P."/>
            <person name="Barriuso J."/>
            <person name="Kellner H."/>
            <person name="Castanera R."/>
            <person name="Alfaro M."/>
            <person name="Ramirez L."/>
            <person name="Pisabarro A.G."/>
            <person name="Kuo A."/>
            <person name="Tritt A."/>
            <person name="Lipzen A."/>
            <person name="He G."/>
            <person name="Yan M."/>
            <person name="Ng V."/>
            <person name="Cullen D."/>
            <person name="Martin F."/>
            <person name="Rosso M.-N."/>
            <person name="Henrissat B."/>
            <person name="Hibbett D."/>
            <person name="Martinez A.T."/>
            <person name="Grigoriev I.V."/>
        </authorList>
    </citation>
    <scope>NUCLEOTIDE SEQUENCE</scope>
    <source>
        <strain evidence="1">CIRM-BRFM 674</strain>
    </source>
</reference>
<evidence type="ECO:0000313" key="1">
    <source>
        <dbReference type="EMBL" id="KAF9477199.1"/>
    </source>
</evidence>
<comment type="caution">
    <text evidence="1">The sequence shown here is derived from an EMBL/GenBank/DDBJ whole genome shotgun (WGS) entry which is preliminary data.</text>
</comment>
<keyword evidence="2" id="KW-1185">Reference proteome</keyword>
<dbReference type="EMBL" id="MU155268">
    <property type="protein sequence ID" value="KAF9477199.1"/>
    <property type="molecule type" value="Genomic_DNA"/>
</dbReference>
<sequence length="114" mass="13063">MARGDKRIALANILRPSTDMVGVQRQQERAIDQAKPRSSCCCQRCDLFTSRHSAILGPCNWLRVNQVTLILHNVYNKSFAVALSVLSAKLELEERNKFWWDKLGPSAPIYRFFP</sequence>
<evidence type="ECO:0000313" key="2">
    <source>
        <dbReference type="Proteomes" id="UP000807469"/>
    </source>
</evidence>
<dbReference type="AlphaFoldDB" id="A0A9P5YXC2"/>
<accession>A0A9P5YXC2</accession>
<name>A0A9P5YXC2_9AGAR</name>
<proteinExistence type="predicted"/>
<gene>
    <name evidence="1" type="ORF">BDN70DRAFT_117483</name>
</gene>
<protein>
    <submittedName>
        <fullName evidence="1">Uncharacterized protein</fullName>
    </submittedName>
</protein>